<keyword evidence="4 7" id="KW-0720">Serine protease</keyword>
<dbReference type="InterPro" id="IPR043504">
    <property type="entry name" value="Peptidase_S1_PA_chymotrypsin"/>
</dbReference>
<proteinExistence type="inferred from homology"/>
<dbReference type="InterPro" id="IPR050430">
    <property type="entry name" value="Peptidase_S1"/>
</dbReference>
<dbReference type="PROSITE" id="PS50240">
    <property type="entry name" value="TRYPSIN_DOM"/>
    <property type="match status" value="1"/>
</dbReference>
<accession>A0A1Q3FQQ0</accession>
<comment type="similarity">
    <text evidence="6">Belongs to the peptidase S1 family. CLIP subfamily.</text>
</comment>
<evidence type="ECO:0000256" key="6">
    <source>
        <dbReference type="ARBA" id="ARBA00024195"/>
    </source>
</evidence>
<evidence type="ECO:0000256" key="7">
    <source>
        <dbReference type="RuleBase" id="RU363034"/>
    </source>
</evidence>
<dbReference type="SMART" id="SM00020">
    <property type="entry name" value="Tryp_SPc"/>
    <property type="match status" value="1"/>
</dbReference>
<protein>
    <submittedName>
        <fullName evidence="10">Putative trypsin</fullName>
    </submittedName>
</protein>
<keyword evidence="5" id="KW-1015">Disulfide bond</keyword>
<dbReference type="GO" id="GO:0004252">
    <property type="term" value="F:serine-type endopeptidase activity"/>
    <property type="evidence" value="ECO:0007669"/>
    <property type="project" value="InterPro"/>
</dbReference>
<evidence type="ECO:0000256" key="1">
    <source>
        <dbReference type="ARBA" id="ARBA00022670"/>
    </source>
</evidence>
<evidence type="ECO:0000256" key="2">
    <source>
        <dbReference type="ARBA" id="ARBA00022757"/>
    </source>
</evidence>
<evidence type="ECO:0000259" key="9">
    <source>
        <dbReference type="PROSITE" id="PS50240"/>
    </source>
</evidence>
<dbReference type="PROSITE" id="PS00134">
    <property type="entry name" value="TRYPSIN_HIS"/>
    <property type="match status" value="1"/>
</dbReference>
<dbReference type="InterPro" id="IPR001314">
    <property type="entry name" value="Peptidase_S1A"/>
</dbReference>
<evidence type="ECO:0000256" key="8">
    <source>
        <dbReference type="SAM" id="SignalP"/>
    </source>
</evidence>
<sequence length="261" mass="27336">MFQLTIVAASLLALACGAPSQDQTNRVVNGQTAADGQFPYQVQLKIQLAQGRALCGGSLLSDQWVLTAGHCVQGASSFEVTLGAVDLDGADDGRVVLTATEYVRHEKYNPLFATNDVAVIKLPSAVQFNERVQPVKLPSGSSDYAGQVATVSGWGLQQNGGAVAKQLQFAPLKVITNSVCSKTYNPLVIKKTTLCAQGDDKQSPCNGDSGGPLVVGEGDERVLVGVVSFGHATGCERGLPGAFARVTAFADWIRKKTGLQA</sequence>
<dbReference type="PRINTS" id="PR00722">
    <property type="entry name" value="CHYMOTRYPSIN"/>
</dbReference>
<dbReference type="EMBL" id="GFDL01005094">
    <property type="protein sequence ID" value="JAV29951.1"/>
    <property type="molecule type" value="Transcribed_RNA"/>
</dbReference>
<keyword evidence="3 7" id="KW-0378">Hydrolase</keyword>
<reference evidence="10" key="1">
    <citation type="submission" date="2017-01" db="EMBL/GenBank/DDBJ databases">
        <title>A deep insight into the sialotranscriptome of adult male and female Cluex tarsalis mosquitoes.</title>
        <authorList>
            <person name="Ribeiro J.M."/>
            <person name="Moreira F."/>
            <person name="Bernard K.A."/>
            <person name="Calvo E."/>
        </authorList>
    </citation>
    <scope>NUCLEOTIDE SEQUENCE</scope>
    <source>
        <strain evidence="10">Kern County</strain>
        <tissue evidence="10">Salivary glands</tissue>
    </source>
</reference>
<dbReference type="GO" id="GO:0006508">
    <property type="term" value="P:proteolysis"/>
    <property type="evidence" value="ECO:0007669"/>
    <property type="project" value="UniProtKB-KW"/>
</dbReference>
<keyword evidence="1 7" id="KW-0645">Protease</keyword>
<name>A0A1Q3FQQ0_CULTA</name>
<dbReference type="InterPro" id="IPR009003">
    <property type="entry name" value="Peptidase_S1_PA"/>
</dbReference>
<dbReference type="InterPro" id="IPR033116">
    <property type="entry name" value="TRYPSIN_SER"/>
</dbReference>
<dbReference type="Pfam" id="PF00089">
    <property type="entry name" value="Trypsin"/>
    <property type="match status" value="1"/>
</dbReference>
<organism evidence="10">
    <name type="scientific">Culex tarsalis</name>
    <name type="common">Encephalitis mosquito</name>
    <dbReference type="NCBI Taxonomy" id="7177"/>
    <lineage>
        <taxon>Eukaryota</taxon>
        <taxon>Metazoa</taxon>
        <taxon>Ecdysozoa</taxon>
        <taxon>Arthropoda</taxon>
        <taxon>Hexapoda</taxon>
        <taxon>Insecta</taxon>
        <taxon>Pterygota</taxon>
        <taxon>Neoptera</taxon>
        <taxon>Endopterygota</taxon>
        <taxon>Diptera</taxon>
        <taxon>Nematocera</taxon>
        <taxon>Culicoidea</taxon>
        <taxon>Culicidae</taxon>
        <taxon>Culicinae</taxon>
        <taxon>Culicini</taxon>
        <taxon>Culex</taxon>
        <taxon>Culex</taxon>
    </lineage>
</organism>
<dbReference type="InterPro" id="IPR018114">
    <property type="entry name" value="TRYPSIN_HIS"/>
</dbReference>
<evidence type="ECO:0000256" key="3">
    <source>
        <dbReference type="ARBA" id="ARBA00022801"/>
    </source>
</evidence>
<keyword evidence="2" id="KW-0222">Digestion</keyword>
<dbReference type="Gene3D" id="2.40.10.10">
    <property type="entry name" value="Trypsin-like serine proteases"/>
    <property type="match status" value="1"/>
</dbReference>
<dbReference type="CDD" id="cd00190">
    <property type="entry name" value="Tryp_SPc"/>
    <property type="match status" value="1"/>
</dbReference>
<evidence type="ECO:0000256" key="5">
    <source>
        <dbReference type="ARBA" id="ARBA00023157"/>
    </source>
</evidence>
<dbReference type="GO" id="GO:0007586">
    <property type="term" value="P:digestion"/>
    <property type="evidence" value="ECO:0007669"/>
    <property type="project" value="UniProtKB-KW"/>
</dbReference>
<dbReference type="PROSITE" id="PS00135">
    <property type="entry name" value="TRYPSIN_SER"/>
    <property type="match status" value="1"/>
</dbReference>
<keyword evidence="8" id="KW-0732">Signal</keyword>
<dbReference type="AlphaFoldDB" id="A0A1Q3FQQ0"/>
<dbReference type="FunFam" id="2.40.10.10:FF:000034">
    <property type="entry name" value="Eupolytin"/>
    <property type="match status" value="1"/>
</dbReference>
<evidence type="ECO:0000256" key="4">
    <source>
        <dbReference type="ARBA" id="ARBA00022825"/>
    </source>
</evidence>
<feature type="signal peptide" evidence="8">
    <location>
        <begin position="1"/>
        <end position="17"/>
    </location>
</feature>
<evidence type="ECO:0000313" key="10">
    <source>
        <dbReference type="EMBL" id="JAV29951.1"/>
    </source>
</evidence>
<feature type="chain" id="PRO_5012591707" evidence="8">
    <location>
        <begin position="18"/>
        <end position="261"/>
    </location>
</feature>
<dbReference type="InterPro" id="IPR001254">
    <property type="entry name" value="Trypsin_dom"/>
</dbReference>
<dbReference type="PANTHER" id="PTHR24276">
    <property type="entry name" value="POLYSERASE-RELATED"/>
    <property type="match status" value="1"/>
</dbReference>
<dbReference type="SUPFAM" id="SSF50494">
    <property type="entry name" value="Trypsin-like serine proteases"/>
    <property type="match status" value="1"/>
</dbReference>
<dbReference type="PANTHER" id="PTHR24276:SF98">
    <property type="entry name" value="FI18310P1-RELATED"/>
    <property type="match status" value="1"/>
</dbReference>
<feature type="domain" description="Peptidase S1" evidence="9">
    <location>
        <begin position="27"/>
        <end position="258"/>
    </location>
</feature>